<feature type="non-terminal residue" evidence="3">
    <location>
        <position position="1"/>
    </location>
</feature>
<dbReference type="Gene3D" id="3.40.50.12780">
    <property type="entry name" value="N-terminal domain of ligase-like"/>
    <property type="match status" value="1"/>
</dbReference>
<keyword evidence="1" id="KW-0677">Repeat</keyword>
<accession>A0ABS7KSM7</accession>
<comment type="caution">
    <text evidence="3">The sequence shown here is derived from an EMBL/GenBank/DDBJ whole genome shotgun (WGS) entry which is preliminary data.</text>
</comment>
<dbReference type="InterPro" id="IPR020845">
    <property type="entry name" value="AMP-binding_CS"/>
</dbReference>
<dbReference type="PRINTS" id="PR00154">
    <property type="entry name" value="AMPBINDING"/>
</dbReference>
<keyword evidence="4" id="KW-1185">Reference proteome</keyword>
<evidence type="ECO:0000256" key="1">
    <source>
        <dbReference type="ARBA" id="ARBA00022737"/>
    </source>
</evidence>
<dbReference type="PANTHER" id="PTHR45527:SF1">
    <property type="entry name" value="FATTY ACID SYNTHASE"/>
    <property type="match status" value="1"/>
</dbReference>
<dbReference type="PROSITE" id="PS00455">
    <property type="entry name" value="AMP_BINDING"/>
    <property type="match status" value="1"/>
</dbReference>
<reference evidence="3 4" key="1">
    <citation type="submission" date="2020-08" db="EMBL/GenBank/DDBJ databases">
        <title>Fungal Genomes of the International Space Station.</title>
        <authorList>
            <person name="Seuylemezian A."/>
            <person name="Singh N.K."/>
            <person name="Wood J."/>
            <person name="Venkateswaran K."/>
        </authorList>
    </citation>
    <scope>NUCLEOTIDE SEQUENCE [LARGE SCALE GENOMIC DNA]</scope>
    <source>
        <strain evidence="3 4">S/N-304-OC-R4</strain>
    </source>
</reference>
<name>A0ABS7KSM7_9BACL</name>
<dbReference type="Proteomes" id="UP000706031">
    <property type="component" value="Unassembled WGS sequence"/>
</dbReference>
<proteinExistence type="predicted"/>
<organism evidence="3 4">
    <name type="scientific">Paenibacillus cucumis</name>
    <name type="common">ex Kampfer et al. 2016</name>
    <dbReference type="NCBI Taxonomy" id="1776858"/>
    <lineage>
        <taxon>Bacteria</taxon>
        <taxon>Bacillati</taxon>
        <taxon>Bacillota</taxon>
        <taxon>Bacilli</taxon>
        <taxon>Bacillales</taxon>
        <taxon>Paenibacillaceae</taxon>
        <taxon>Paenibacillus</taxon>
    </lineage>
</organism>
<dbReference type="RefSeq" id="WP_221791737.1">
    <property type="nucleotide sequence ID" value="NZ_JACLIC010000070.1"/>
</dbReference>
<dbReference type="InterPro" id="IPR000873">
    <property type="entry name" value="AMP-dep_synth/lig_dom"/>
</dbReference>
<dbReference type="EMBL" id="JACLIC010000070">
    <property type="protein sequence ID" value="MBY0207159.1"/>
    <property type="molecule type" value="Genomic_DNA"/>
</dbReference>
<evidence type="ECO:0000313" key="3">
    <source>
        <dbReference type="EMBL" id="MBY0207159.1"/>
    </source>
</evidence>
<dbReference type="Pfam" id="PF00501">
    <property type="entry name" value="AMP-binding"/>
    <property type="match status" value="1"/>
</dbReference>
<dbReference type="InterPro" id="IPR020459">
    <property type="entry name" value="AMP-binding"/>
</dbReference>
<evidence type="ECO:0000259" key="2">
    <source>
        <dbReference type="Pfam" id="PF00501"/>
    </source>
</evidence>
<sequence>LSIQTHDLAYVLYTSGSTGKPKGVMVEQGQVMNLLEGTQAKYPIEPGDAYMLKTAYTFDPSVAELFGWMLGEGGRMVVLPEGAEKDPQAIMAAVRSYGVTHMHFVSSMLRIFLELGGGRTEGLKYVFTGGEELLPEVALRFRQQLPGVQLVNLYGPTEATVYATWYAVNGT</sequence>
<feature type="domain" description="AMP-dependent synthetase/ligase" evidence="2">
    <location>
        <begin position="4"/>
        <end position="165"/>
    </location>
</feature>
<evidence type="ECO:0000313" key="4">
    <source>
        <dbReference type="Proteomes" id="UP000706031"/>
    </source>
</evidence>
<dbReference type="InterPro" id="IPR042099">
    <property type="entry name" value="ANL_N_sf"/>
</dbReference>
<gene>
    <name evidence="3" type="ORF">H7T88_28415</name>
</gene>
<protein>
    <submittedName>
        <fullName evidence="3">AMP-binding protein</fullName>
    </submittedName>
</protein>
<dbReference type="SUPFAM" id="SSF56801">
    <property type="entry name" value="Acetyl-CoA synthetase-like"/>
    <property type="match status" value="1"/>
</dbReference>
<dbReference type="PANTHER" id="PTHR45527">
    <property type="entry name" value="NONRIBOSOMAL PEPTIDE SYNTHETASE"/>
    <property type="match status" value="1"/>
</dbReference>
<feature type="non-terminal residue" evidence="3">
    <location>
        <position position="171"/>
    </location>
</feature>